<dbReference type="Gene3D" id="1.10.150.240">
    <property type="entry name" value="Putative phosphatase, domain 2"/>
    <property type="match status" value="1"/>
</dbReference>
<dbReference type="Proteomes" id="UP000194265">
    <property type="component" value="Chromosome"/>
</dbReference>
<evidence type="ECO:0000313" key="6">
    <source>
        <dbReference type="Proteomes" id="UP000194265"/>
    </source>
</evidence>
<dbReference type="STRING" id="1660074.CVIC8964_1356"/>
<dbReference type="InterPro" id="IPR006439">
    <property type="entry name" value="HAD-SF_hydro_IA"/>
</dbReference>
<comment type="catalytic activity">
    <reaction evidence="1">
        <text>2-phosphoglycolate + H2O = glycolate + phosphate</text>
        <dbReference type="Rhea" id="RHEA:14369"/>
        <dbReference type="ChEBI" id="CHEBI:15377"/>
        <dbReference type="ChEBI" id="CHEBI:29805"/>
        <dbReference type="ChEBI" id="CHEBI:43474"/>
        <dbReference type="ChEBI" id="CHEBI:58033"/>
        <dbReference type="EC" id="3.1.3.18"/>
    </reaction>
</comment>
<dbReference type="InterPro" id="IPR023214">
    <property type="entry name" value="HAD_sf"/>
</dbReference>
<gene>
    <name evidence="5" type="ORF">CVIC8964_1356</name>
</gene>
<comment type="pathway">
    <text evidence="2">Organic acid metabolism; glycolate biosynthesis; glycolate from 2-phosphoglycolate: step 1/1.</text>
</comment>
<dbReference type="RefSeq" id="WP_236861161.1">
    <property type="nucleotide sequence ID" value="NZ_CP018791.1"/>
</dbReference>
<name>A0A1X9T2I0_9BACT</name>
<dbReference type="GO" id="GO:0005829">
    <property type="term" value="C:cytosol"/>
    <property type="evidence" value="ECO:0007669"/>
    <property type="project" value="TreeGrafter"/>
</dbReference>
<dbReference type="Pfam" id="PF13419">
    <property type="entry name" value="HAD_2"/>
    <property type="match status" value="1"/>
</dbReference>
<accession>A0A1X9T2I0</accession>
<dbReference type="AlphaFoldDB" id="A0A1X9T2I0"/>
<dbReference type="PANTHER" id="PTHR43434">
    <property type="entry name" value="PHOSPHOGLYCOLATE PHOSPHATASE"/>
    <property type="match status" value="1"/>
</dbReference>
<dbReference type="SFLD" id="SFLDG01129">
    <property type="entry name" value="C1.5:_HAD__Beta-PGM__Phosphata"/>
    <property type="match status" value="1"/>
</dbReference>
<comment type="similarity">
    <text evidence="3">Belongs to the HAD-like hydrolase superfamily. CbbY/CbbZ/Gph/YieH family.</text>
</comment>
<evidence type="ECO:0000256" key="2">
    <source>
        <dbReference type="ARBA" id="ARBA00004818"/>
    </source>
</evidence>
<evidence type="ECO:0000313" key="5">
    <source>
        <dbReference type="EMBL" id="ARR02742.1"/>
    </source>
</evidence>
<dbReference type="InterPro" id="IPR041492">
    <property type="entry name" value="HAD_2"/>
</dbReference>
<dbReference type="InterPro" id="IPR023198">
    <property type="entry name" value="PGP-like_dom2"/>
</dbReference>
<evidence type="ECO:0000256" key="4">
    <source>
        <dbReference type="ARBA" id="ARBA00013078"/>
    </source>
</evidence>
<reference evidence="5 6" key="1">
    <citation type="journal article" date="2017" name="Genome Biol. Evol.">
        <title>Comparative Genomic Analysis Identifies a Campylobacter Clade Deficient in Selenium Metabolism.</title>
        <authorList>
            <person name="Miller W.G."/>
            <person name="Yee E."/>
            <person name="Lopes B.S."/>
            <person name="Chapman M.H."/>
            <person name="Huynh S."/>
            <person name="Bono J.L."/>
            <person name="Parker C.T."/>
            <person name="Strachan N.J.C."/>
            <person name="Forbes K.J."/>
        </authorList>
    </citation>
    <scope>NUCLEOTIDE SEQUENCE [LARGE SCALE GENOMIC DNA]</scope>
    <source>
        <strain evidence="5 6">RM8964</strain>
    </source>
</reference>
<dbReference type="SUPFAM" id="SSF56784">
    <property type="entry name" value="HAD-like"/>
    <property type="match status" value="1"/>
</dbReference>
<dbReference type="EMBL" id="CP018791">
    <property type="protein sequence ID" value="ARR02742.1"/>
    <property type="molecule type" value="Genomic_DNA"/>
</dbReference>
<dbReference type="SFLD" id="SFLDG01135">
    <property type="entry name" value="C1.5.6:_HAD__Beta-PGM__Phospha"/>
    <property type="match status" value="1"/>
</dbReference>
<organism evidence="5 6">
    <name type="scientific">Campylobacter vicugnae</name>
    <dbReference type="NCBI Taxonomy" id="1660076"/>
    <lineage>
        <taxon>Bacteria</taxon>
        <taxon>Pseudomonadati</taxon>
        <taxon>Campylobacterota</taxon>
        <taxon>Epsilonproteobacteria</taxon>
        <taxon>Campylobacterales</taxon>
        <taxon>Campylobacteraceae</taxon>
        <taxon>Campylobacter</taxon>
    </lineage>
</organism>
<proteinExistence type="inferred from homology"/>
<dbReference type="InterPro" id="IPR050155">
    <property type="entry name" value="HAD-like_hydrolase_sf"/>
</dbReference>
<evidence type="ECO:0000256" key="3">
    <source>
        <dbReference type="ARBA" id="ARBA00006171"/>
    </source>
</evidence>
<protein>
    <recommendedName>
        <fullName evidence="4">phosphoglycolate phosphatase</fullName>
        <ecNumber evidence="4">3.1.3.18</ecNumber>
    </recommendedName>
</protein>
<dbReference type="EC" id="3.1.3.18" evidence="4"/>
<dbReference type="GO" id="GO:0006281">
    <property type="term" value="P:DNA repair"/>
    <property type="evidence" value="ECO:0007669"/>
    <property type="project" value="TreeGrafter"/>
</dbReference>
<dbReference type="InterPro" id="IPR036412">
    <property type="entry name" value="HAD-like_sf"/>
</dbReference>
<dbReference type="SFLD" id="SFLDS00003">
    <property type="entry name" value="Haloacid_Dehalogenase"/>
    <property type="match status" value="1"/>
</dbReference>
<dbReference type="Gene3D" id="3.40.50.1000">
    <property type="entry name" value="HAD superfamily/HAD-like"/>
    <property type="match status" value="1"/>
</dbReference>
<sequence length="218" mass="24025">MSFKPTILFDLDGTLIDSTDAIVNGFYKAFKEHNLAKPSKEQICSFIGHPLEYMFGSLGVPNHLISDFIAVYKEDYRQNYLAQTTLLPGAFEAVNIASEFANLGVVTTKTSLYSKILLENLGILKYFSVVIGRDDVINPKPDPEPILKALKAINTTTSNAYMIGDTPMDAKAAKSAGVFSIGVTCGYESKEILELNCDYVCCDTLSAVEYIKIYKQQS</sequence>
<dbReference type="NCBIfam" id="TIGR01549">
    <property type="entry name" value="HAD-SF-IA-v1"/>
    <property type="match status" value="1"/>
</dbReference>
<evidence type="ECO:0000256" key="1">
    <source>
        <dbReference type="ARBA" id="ARBA00000830"/>
    </source>
</evidence>
<dbReference type="PANTHER" id="PTHR43434:SF1">
    <property type="entry name" value="PHOSPHOGLYCOLATE PHOSPHATASE"/>
    <property type="match status" value="1"/>
</dbReference>
<dbReference type="GO" id="GO:0008967">
    <property type="term" value="F:phosphoglycolate phosphatase activity"/>
    <property type="evidence" value="ECO:0007669"/>
    <property type="project" value="UniProtKB-EC"/>
</dbReference>